<dbReference type="EMBL" id="CZPZ01000032">
    <property type="protein sequence ID" value="CUS38736.1"/>
    <property type="molecule type" value="Genomic_DNA"/>
</dbReference>
<protein>
    <submittedName>
        <fullName evidence="6">LysR substrate-binding domain protein</fullName>
    </submittedName>
</protein>
<reference evidence="7" key="1">
    <citation type="submission" date="2015-10" db="EMBL/GenBank/DDBJ databases">
        <authorList>
            <person name="Luecker S."/>
            <person name="Luecker S."/>
        </authorList>
    </citation>
    <scope>NUCLEOTIDE SEQUENCE [LARGE SCALE GENOMIC DNA]</scope>
</reference>
<dbReference type="OrthoDB" id="9803714at2"/>
<evidence type="ECO:0000259" key="5">
    <source>
        <dbReference type="PROSITE" id="PS50931"/>
    </source>
</evidence>
<dbReference type="InterPro" id="IPR000847">
    <property type="entry name" value="LysR_HTH_N"/>
</dbReference>
<dbReference type="CDD" id="cd08414">
    <property type="entry name" value="PBP2_LTTR_aromatics_like"/>
    <property type="match status" value="1"/>
</dbReference>
<dbReference type="InterPro" id="IPR005119">
    <property type="entry name" value="LysR_subst-bd"/>
</dbReference>
<dbReference type="Pfam" id="PF00126">
    <property type="entry name" value="HTH_1"/>
    <property type="match status" value="1"/>
</dbReference>
<keyword evidence="7" id="KW-1185">Reference proteome</keyword>
<keyword evidence="3" id="KW-0238">DNA-binding</keyword>
<dbReference type="GO" id="GO:0032993">
    <property type="term" value="C:protein-DNA complex"/>
    <property type="evidence" value="ECO:0007669"/>
    <property type="project" value="TreeGrafter"/>
</dbReference>
<dbReference type="GO" id="GO:0003677">
    <property type="term" value="F:DNA binding"/>
    <property type="evidence" value="ECO:0007669"/>
    <property type="project" value="UniProtKB-KW"/>
</dbReference>
<evidence type="ECO:0000256" key="1">
    <source>
        <dbReference type="ARBA" id="ARBA00009437"/>
    </source>
</evidence>
<dbReference type="FunFam" id="1.10.10.10:FF:000001">
    <property type="entry name" value="LysR family transcriptional regulator"/>
    <property type="match status" value="1"/>
</dbReference>
<keyword evidence="4" id="KW-0804">Transcription</keyword>
<name>A0A0S4LQ54_9BACT</name>
<dbReference type="AlphaFoldDB" id="A0A0S4LQ54"/>
<organism evidence="6 7">
    <name type="scientific">Candidatus Nitrospira nitrificans</name>
    <dbReference type="NCBI Taxonomy" id="1742973"/>
    <lineage>
        <taxon>Bacteria</taxon>
        <taxon>Pseudomonadati</taxon>
        <taxon>Nitrospirota</taxon>
        <taxon>Nitrospiria</taxon>
        <taxon>Nitrospirales</taxon>
        <taxon>Nitrospiraceae</taxon>
        <taxon>Nitrospira</taxon>
    </lineage>
</organism>
<dbReference type="PRINTS" id="PR00039">
    <property type="entry name" value="HTHLYSR"/>
</dbReference>
<dbReference type="Gene3D" id="1.10.10.10">
    <property type="entry name" value="Winged helix-like DNA-binding domain superfamily/Winged helix DNA-binding domain"/>
    <property type="match status" value="1"/>
</dbReference>
<comment type="similarity">
    <text evidence="1">Belongs to the LysR transcriptional regulatory family.</text>
</comment>
<feature type="domain" description="HTH lysR-type" evidence="5">
    <location>
        <begin position="1"/>
        <end position="58"/>
    </location>
</feature>
<dbReference type="STRING" id="1742973.COMA2_50242"/>
<evidence type="ECO:0000313" key="7">
    <source>
        <dbReference type="Proteomes" id="UP000198736"/>
    </source>
</evidence>
<dbReference type="Pfam" id="PF03466">
    <property type="entry name" value="LysR_substrate"/>
    <property type="match status" value="1"/>
</dbReference>
<dbReference type="PROSITE" id="PS50931">
    <property type="entry name" value="HTH_LYSR"/>
    <property type="match status" value="1"/>
</dbReference>
<evidence type="ECO:0000313" key="6">
    <source>
        <dbReference type="EMBL" id="CUS38736.1"/>
    </source>
</evidence>
<keyword evidence="2" id="KW-0805">Transcription regulation</keyword>
<dbReference type="PANTHER" id="PTHR30346">
    <property type="entry name" value="TRANSCRIPTIONAL DUAL REGULATOR HCAR-RELATED"/>
    <property type="match status" value="1"/>
</dbReference>
<dbReference type="Proteomes" id="UP000198736">
    <property type="component" value="Unassembled WGS sequence"/>
</dbReference>
<dbReference type="RefSeq" id="WP_090900790.1">
    <property type="nucleotide sequence ID" value="NZ_CZPZ01000032.1"/>
</dbReference>
<evidence type="ECO:0000256" key="3">
    <source>
        <dbReference type="ARBA" id="ARBA00023125"/>
    </source>
</evidence>
<proteinExistence type="inferred from homology"/>
<gene>
    <name evidence="6" type="ORF">COMA2_50242</name>
</gene>
<sequence>MDVGKLKAFIVVAEELNFRRSAEILGMSQPPLTRLIASLEHELDTKLFERTTRRVRLTGAGVLLLREAREIASAISRIESDVRAVGKKTTGVLKIGFSRAAFMARFPAVIDEFQVRFPKITLDLREKTSKEIVKLVKNGCLDVGFVEGVISDPEIESHEVDSENLGVLLHKKHPLSTRKEIQLSDLKDDTIILHHRGEVEEWHDRVARLIKGMSRRPKIYVKGDGECCPILVATGRGVALTIAGSQNIASHHTRFVPIRDMFLPVRVFWKGENENPYLRTFVSFAMEKRSVLSRKTECLVLSKEKGVEPDC</sequence>
<dbReference type="InterPro" id="IPR036390">
    <property type="entry name" value="WH_DNA-bd_sf"/>
</dbReference>
<evidence type="ECO:0000256" key="4">
    <source>
        <dbReference type="ARBA" id="ARBA00023163"/>
    </source>
</evidence>
<dbReference type="SUPFAM" id="SSF53850">
    <property type="entry name" value="Periplasmic binding protein-like II"/>
    <property type="match status" value="1"/>
</dbReference>
<dbReference type="SUPFAM" id="SSF46785">
    <property type="entry name" value="Winged helix' DNA-binding domain"/>
    <property type="match status" value="1"/>
</dbReference>
<dbReference type="PANTHER" id="PTHR30346:SF0">
    <property type="entry name" value="HCA OPERON TRANSCRIPTIONAL ACTIVATOR HCAR"/>
    <property type="match status" value="1"/>
</dbReference>
<dbReference type="GO" id="GO:0003700">
    <property type="term" value="F:DNA-binding transcription factor activity"/>
    <property type="evidence" value="ECO:0007669"/>
    <property type="project" value="InterPro"/>
</dbReference>
<evidence type="ECO:0000256" key="2">
    <source>
        <dbReference type="ARBA" id="ARBA00023015"/>
    </source>
</evidence>
<dbReference type="Gene3D" id="3.40.190.10">
    <property type="entry name" value="Periplasmic binding protein-like II"/>
    <property type="match status" value="2"/>
</dbReference>
<accession>A0A0S4LQ54</accession>
<dbReference type="InterPro" id="IPR036388">
    <property type="entry name" value="WH-like_DNA-bd_sf"/>
</dbReference>